<evidence type="ECO:0000313" key="3">
    <source>
        <dbReference type="EMBL" id="VDO89037.1"/>
    </source>
</evidence>
<dbReference type="InterPro" id="IPR028322">
    <property type="entry name" value="PNRC-like_rgn"/>
</dbReference>
<evidence type="ECO:0000313" key="5">
    <source>
        <dbReference type="WBParaSite" id="HPBE_0001155701-mRNA-1"/>
    </source>
</evidence>
<evidence type="ECO:0000256" key="1">
    <source>
        <dbReference type="ARBA" id="ARBA00004123"/>
    </source>
</evidence>
<evidence type="ECO:0000313" key="4">
    <source>
        <dbReference type="Proteomes" id="UP000050761"/>
    </source>
</evidence>
<feature type="region of interest" description="Disordered" evidence="2">
    <location>
        <begin position="184"/>
        <end position="254"/>
    </location>
</feature>
<feature type="compositionally biased region" description="Polar residues" evidence="2">
    <location>
        <begin position="288"/>
        <end position="299"/>
    </location>
</feature>
<dbReference type="AlphaFoldDB" id="A0A183FTW1"/>
<dbReference type="Pfam" id="PF15365">
    <property type="entry name" value="PNRC"/>
    <property type="match status" value="1"/>
</dbReference>
<comment type="subcellular location">
    <subcellularLocation>
        <location evidence="1">Nucleus</location>
    </subcellularLocation>
</comment>
<feature type="compositionally biased region" description="Low complexity" evidence="2">
    <location>
        <begin position="194"/>
        <end position="209"/>
    </location>
</feature>
<feature type="region of interest" description="Disordered" evidence="2">
    <location>
        <begin position="268"/>
        <end position="299"/>
    </location>
</feature>
<feature type="compositionally biased region" description="Low complexity" evidence="2">
    <location>
        <begin position="268"/>
        <end position="280"/>
    </location>
</feature>
<dbReference type="OrthoDB" id="5876512at2759"/>
<proteinExistence type="predicted"/>
<dbReference type="Gene3D" id="1.10.10.10">
    <property type="entry name" value="Winged helix-like DNA-binding domain superfamily/Winged helix DNA-binding domain"/>
    <property type="match status" value="1"/>
</dbReference>
<dbReference type="InterPro" id="IPR009057">
    <property type="entry name" value="Homeodomain-like_sf"/>
</dbReference>
<dbReference type="Pfam" id="PF13384">
    <property type="entry name" value="HTH_23"/>
    <property type="match status" value="1"/>
</dbReference>
<evidence type="ECO:0000256" key="2">
    <source>
        <dbReference type="SAM" id="MobiDB-lite"/>
    </source>
</evidence>
<dbReference type="GO" id="GO:0016071">
    <property type="term" value="P:mRNA metabolic process"/>
    <property type="evidence" value="ECO:0007669"/>
    <property type="project" value="UniProtKB-ARBA"/>
</dbReference>
<name>A0A183FTW1_HELPZ</name>
<reference evidence="5" key="2">
    <citation type="submission" date="2019-09" db="UniProtKB">
        <authorList>
            <consortium name="WormBaseParasite"/>
        </authorList>
    </citation>
    <scope>IDENTIFICATION</scope>
</reference>
<dbReference type="SUPFAM" id="SSF46689">
    <property type="entry name" value="Homeodomain-like"/>
    <property type="match status" value="1"/>
</dbReference>
<sequence length="339" mass="36549">MELRLHSSASERLAFYHPIALATVLIQESEGSISVKSVTSTTLRSPPNQGEHFMTLVSNPVSRAALSERRILISCACVMSRESERITVVELHKTGMRTADIVRTTGFKQRTVYKIVRRYKETGGTSDCPRSGRPTTATTPENINKVIPFRGRRAFSDISAIPVFNPGSNRCKCTMNISCASVPRSHRHHHHQHQQQQTVFYGSPGSASAPPTPRSRQEGSRRPARRPISITSKTGGGSPCYAGSKFSDSPTARSIPLPPTEWIYEAYSSSQSESGSMSSGSIGGGQSDMETSSICSSAPSLSDVGEVAVIPTTPKKSALRPPSGMRVHPLRLIAAVAAS</sequence>
<dbReference type="WBParaSite" id="HPBE_0001155701-mRNA-1">
    <property type="protein sequence ID" value="HPBE_0001155701-mRNA-1"/>
    <property type="gene ID" value="HPBE_0001155701"/>
</dbReference>
<reference evidence="3 4" key="1">
    <citation type="submission" date="2018-11" db="EMBL/GenBank/DDBJ databases">
        <authorList>
            <consortium name="Pathogen Informatics"/>
        </authorList>
    </citation>
    <scope>NUCLEOTIDE SEQUENCE [LARGE SCALE GENOMIC DNA]</scope>
</reference>
<protein>
    <submittedName>
        <fullName evidence="5">Helix-turn-helix domain-containing protein</fullName>
    </submittedName>
</protein>
<keyword evidence="4" id="KW-1185">Reference proteome</keyword>
<accession>A0A3P7ZXH5</accession>
<dbReference type="GO" id="GO:0005634">
    <property type="term" value="C:nucleus"/>
    <property type="evidence" value="ECO:0007669"/>
    <property type="project" value="UniProtKB-SubCell"/>
</dbReference>
<organism evidence="4 5">
    <name type="scientific">Heligmosomoides polygyrus</name>
    <name type="common">Parasitic roundworm</name>
    <dbReference type="NCBI Taxonomy" id="6339"/>
    <lineage>
        <taxon>Eukaryota</taxon>
        <taxon>Metazoa</taxon>
        <taxon>Ecdysozoa</taxon>
        <taxon>Nematoda</taxon>
        <taxon>Chromadorea</taxon>
        <taxon>Rhabditida</taxon>
        <taxon>Rhabditina</taxon>
        <taxon>Rhabditomorpha</taxon>
        <taxon>Strongyloidea</taxon>
        <taxon>Heligmosomidae</taxon>
        <taxon>Heligmosomoides</taxon>
    </lineage>
</organism>
<feature type="compositionally biased region" description="Basic residues" evidence="2">
    <location>
        <begin position="184"/>
        <end position="193"/>
    </location>
</feature>
<dbReference type="InterPro" id="IPR036388">
    <property type="entry name" value="WH-like_DNA-bd_sf"/>
</dbReference>
<accession>A0A183FTW1</accession>
<dbReference type="EMBL" id="UZAH01027148">
    <property type="protein sequence ID" value="VDO89037.1"/>
    <property type="molecule type" value="Genomic_DNA"/>
</dbReference>
<dbReference type="Proteomes" id="UP000050761">
    <property type="component" value="Unassembled WGS sequence"/>
</dbReference>
<gene>
    <name evidence="3" type="ORF">HPBE_LOCUS11558</name>
</gene>